<feature type="compositionally biased region" description="Basic and acidic residues" evidence="1">
    <location>
        <begin position="44"/>
        <end position="111"/>
    </location>
</feature>
<keyword evidence="2" id="KW-0732">Signal</keyword>
<proteinExistence type="predicted"/>
<reference evidence="3" key="1">
    <citation type="submission" date="2013-12" db="EMBL/GenBank/DDBJ databases">
        <authorList>
            <person name="Aslett M."/>
        </authorList>
    </citation>
    <scope>NUCLEOTIDE SEQUENCE [LARGE SCALE GENOMIC DNA]</scope>
    <source>
        <strain evidence="3">Lindley</strain>
    </source>
</reference>
<feature type="compositionally biased region" description="Polar residues" evidence="1">
    <location>
        <begin position="217"/>
        <end position="227"/>
    </location>
</feature>
<feature type="chain" id="PRO_5008147306" evidence="2">
    <location>
        <begin position="23"/>
        <end position="397"/>
    </location>
</feature>
<reference evidence="3" key="2">
    <citation type="submission" date="2014-05" db="EMBL/GenBank/DDBJ databases">
        <title>The genome and life-stage specific transcriptomes of Globodera pallida elucidate key aspects of plant parasitism by a cyst nematode.</title>
        <authorList>
            <person name="Cotton J.A."/>
            <person name="Lilley C.J."/>
            <person name="Jones L.M."/>
            <person name="Kikuchi T."/>
            <person name="Reid A.J."/>
            <person name="Thorpe P."/>
            <person name="Tsai I.J."/>
            <person name="Beasley H."/>
            <person name="Blok V."/>
            <person name="Cock P.J.A."/>
            <person name="Van den Akker S.E."/>
            <person name="Holroyd N."/>
            <person name="Hunt M."/>
            <person name="Mantelin S."/>
            <person name="Naghra H."/>
            <person name="Pain A."/>
            <person name="Palomares-Rius J.E."/>
            <person name="Zarowiecki M."/>
            <person name="Berriman M."/>
            <person name="Jones J.T."/>
            <person name="Urwin P.E."/>
        </authorList>
    </citation>
    <scope>NUCLEOTIDE SEQUENCE [LARGE SCALE GENOMIC DNA]</scope>
    <source>
        <strain evidence="3">Lindley</strain>
    </source>
</reference>
<feature type="compositionally biased region" description="Polar residues" evidence="1">
    <location>
        <begin position="153"/>
        <end position="167"/>
    </location>
</feature>
<dbReference type="AlphaFoldDB" id="A0A183CAC0"/>
<accession>A0A183CAC0</accession>
<name>A0A183CAC0_GLOPA</name>
<feature type="compositionally biased region" description="Low complexity" evidence="1">
    <location>
        <begin position="31"/>
        <end position="41"/>
    </location>
</feature>
<dbReference type="WBParaSite" id="GPLIN_000982000">
    <property type="protein sequence ID" value="GPLIN_000982000"/>
    <property type="gene ID" value="GPLIN_000982000"/>
</dbReference>
<evidence type="ECO:0000256" key="2">
    <source>
        <dbReference type="SAM" id="SignalP"/>
    </source>
</evidence>
<evidence type="ECO:0000256" key="1">
    <source>
        <dbReference type="SAM" id="MobiDB-lite"/>
    </source>
</evidence>
<dbReference type="Proteomes" id="UP000050741">
    <property type="component" value="Unassembled WGS sequence"/>
</dbReference>
<sequence length="397" mass="43438">MNKWTATSLVLLIAILCGAIHGAVVREQQQPLDAALQQAPDHSNGTERTDTDNAEPEKPEPNPEKSEPEKPEPNPEKSEPEKPEPNPEKPEPNPEKPESEKPEPNPEKSEPDQSELYPAELDESEGEQARMKRDNNKTKTNPKPVEPPKPVNANTSKPVEPVNANTSKPVEPLKPPKPVNATTSKNETETEEPGPVVDTNSTEPTPPSNTTGPLNPADSNKTDTSNYEPLDDPNVNRKYTANLFYWEPETKTCRRKANADAEKNPKTDEELTLGKISVINKTAVAGAAPKTDSGNDELFNKWSECAKIQFYGELGLDDAKSYFKNATAAPEEEFSDLQAFVKFGFMQDMVLLLLDGVVVCAGAKEKDAVTVTLSIVQDLDAGLIPTLCPAIKEHEYG</sequence>
<keyword evidence="3" id="KW-1185">Reference proteome</keyword>
<organism evidence="3 4">
    <name type="scientific">Globodera pallida</name>
    <name type="common">Potato cyst nematode worm</name>
    <name type="synonym">Heterodera pallida</name>
    <dbReference type="NCBI Taxonomy" id="36090"/>
    <lineage>
        <taxon>Eukaryota</taxon>
        <taxon>Metazoa</taxon>
        <taxon>Ecdysozoa</taxon>
        <taxon>Nematoda</taxon>
        <taxon>Chromadorea</taxon>
        <taxon>Rhabditida</taxon>
        <taxon>Tylenchina</taxon>
        <taxon>Tylenchomorpha</taxon>
        <taxon>Tylenchoidea</taxon>
        <taxon>Heteroderidae</taxon>
        <taxon>Heteroderinae</taxon>
        <taxon>Globodera</taxon>
    </lineage>
</organism>
<reference evidence="4" key="3">
    <citation type="submission" date="2016-06" db="UniProtKB">
        <authorList>
            <consortium name="WormBaseParasite"/>
        </authorList>
    </citation>
    <scope>IDENTIFICATION</scope>
</reference>
<feature type="signal peptide" evidence="2">
    <location>
        <begin position="1"/>
        <end position="22"/>
    </location>
</feature>
<protein>
    <submittedName>
        <fullName evidence="4">SCP domain-containing protein</fullName>
    </submittedName>
</protein>
<evidence type="ECO:0000313" key="4">
    <source>
        <dbReference type="WBParaSite" id="GPLIN_000982000"/>
    </source>
</evidence>
<evidence type="ECO:0000313" key="3">
    <source>
        <dbReference type="Proteomes" id="UP000050741"/>
    </source>
</evidence>
<feature type="compositionally biased region" description="Basic and acidic residues" evidence="1">
    <location>
        <begin position="127"/>
        <end position="137"/>
    </location>
</feature>
<feature type="compositionally biased region" description="Low complexity" evidence="1">
    <location>
        <begin position="199"/>
        <end position="213"/>
    </location>
</feature>
<feature type="region of interest" description="Disordered" evidence="1">
    <location>
        <begin position="31"/>
        <end position="235"/>
    </location>
</feature>